<protein>
    <submittedName>
        <fullName evidence="1">Uncharacterized protein</fullName>
    </submittedName>
</protein>
<dbReference type="KEGG" id="mpk:VL20_3374"/>
<sequence>MIIIRSLAIAIGDNCFLLQQYEAAQLMAIFPDYRPQETNNCR</sequence>
<organism evidence="1 2">
    <name type="scientific">Microcystis panniformis FACHB-1757</name>
    <dbReference type="NCBI Taxonomy" id="1638788"/>
    <lineage>
        <taxon>Bacteria</taxon>
        <taxon>Bacillati</taxon>
        <taxon>Cyanobacteriota</taxon>
        <taxon>Cyanophyceae</taxon>
        <taxon>Oscillatoriophycideae</taxon>
        <taxon>Chroococcales</taxon>
        <taxon>Microcystaceae</taxon>
        <taxon>Microcystis</taxon>
    </lineage>
</organism>
<dbReference type="RefSeq" id="WP_284525783.1">
    <property type="nucleotide sequence ID" value="NZ_CP011339.1"/>
</dbReference>
<dbReference type="Proteomes" id="UP000068167">
    <property type="component" value="Chromosome"/>
</dbReference>
<proteinExistence type="predicted"/>
<dbReference type="EMBL" id="CP011339">
    <property type="protein sequence ID" value="AKV68381.1"/>
    <property type="molecule type" value="Genomic_DNA"/>
</dbReference>
<accession>A0A0K1S330</accession>
<keyword evidence="2" id="KW-1185">Reference proteome</keyword>
<dbReference type="AlphaFoldDB" id="A0A0K1S330"/>
<reference evidence="1 2" key="1">
    <citation type="journal article" date="2016" name="Stand. Genomic Sci.">
        <title>Complete genome sequence and genomic characterization of Microcystis panniformis FACHB 1757 by third-generation sequencing.</title>
        <authorList>
            <person name="Zhang J.Y."/>
            <person name="Guan R."/>
            <person name="Zhang H.J."/>
            <person name="Li H."/>
            <person name="Xiao P."/>
            <person name="Yu G.L."/>
            <person name="Du L."/>
            <person name="Cao D.M."/>
            <person name="Zhu B.C."/>
            <person name="Li R.H."/>
            <person name="Lu Z.H."/>
        </authorList>
    </citation>
    <scope>NUCLEOTIDE SEQUENCE [LARGE SCALE GENOMIC DNA]</scope>
    <source>
        <strain evidence="1 2">FACHB-1757</strain>
    </source>
</reference>
<evidence type="ECO:0000313" key="1">
    <source>
        <dbReference type="EMBL" id="AKV68381.1"/>
    </source>
</evidence>
<gene>
    <name evidence="1" type="ORF">VL20_3374</name>
</gene>
<dbReference type="PATRIC" id="fig|1638788.3.peg.3404"/>
<name>A0A0K1S330_9CHRO</name>
<evidence type="ECO:0000313" key="2">
    <source>
        <dbReference type="Proteomes" id="UP000068167"/>
    </source>
</evidence>